<dbReference type="EC" id="1.8.4.12" evidence="1"/>
<evidence type="ECO:0000259" key="5">
    <source>
        <dbReference type="PROSITE" id="PS51790"/>
    </source>
</evidence>
<accession>D5HB45</accession>
<dbReference type="Gene3D" id="2.170.150.20">
    <property type="entry name" value="Peptide methionine sulfoxide reductase"/>
    <property type="match status" value="1"/>
</dbReference>
<dbReference type="HOGENOM" id="CLU_031040_8_2_10"/>
<dbReference type="AlphaFoldDB" id="D5HB45"/>
<evidence type="ECO:0000256" key="1">
    <source>
        <dbReference type="ARBA" id="ARBA00012499"/>
    </source>
</evidence>
<evidence type="ECO:0000313" key="7">
    <source>
        <dbReference type="Proteomes" id="UP000000933"/>
    </source>
</evidence>
<dbReference type="InterPro" id="IPR002579">
    <property type="entry name" value="Met_Sox_Rdtase_MsrB_dom"/>
</dbReference>
<feature type="region of interest" description="Disordered" evidence="4">
    <location>
        <begin position="69"/>
        <end position="95"/>
    </location>
</feature>
<dbReference type="Proteomes" id="UP000000933">
    <property type="component" value="Chromosome"/>
</dbReference>
<proteinExistence type="predicted"/>
<reference evidence="7" key="2">
    <citation type="submission" date="2010-04" db="EMBL/GenBank/DDBJ databases">
        <title>Genome sequence of Salinibacter ruber M8.</title>
        <authorList>
            <consortium name="Genoscope"/>
        </authorList>
    </citation>
    <scope>NUCLEOTIDE SEQUENCE [LARGE SCALE GENOMIC DNA]</scope>
    <source>
        <strain evidence="7">M8</strain>
    </source>
</reference>
<dbReference type="GO" id="GO:0006979">
    <property type="term" value="P:response to oxidative stress"/>
    <property type="evidence" value="ECO:0007669"/>
    <property type="project" value="InterPro"/>
</dbReference>
<comment type="catalytic activity">
    <reaction evidence="3">
        <text>L-methionyl-[protein] + [thioredoxin]-disulfide + H2O = L-methionyl-(R)-S-oxide-[protein] + [thioredoxin]-dithiol</text>
        <dbReference type="Rhea" id="RHEA:24164"/>
        <dbReference type="Rhea" id="RHEA-COMP:10698"/>
        <dbReference type="Rhea" id="RHEA-COMP:10700"/>
        <dbReference type="Rhea" id="RHEA-COMP:12313"/>
        <dbReference type="Rhea" id="RHEA-COMP:12314"/>
        <dbReference type="ChEBI" id="CHEBI:15377"/>
        <dbReference type="ChEBI" id="CHEBI:16044"/>
        <dbReference type="ChEBI" id="CHEBI:29950"/>
        <dbReference type="ChEBI" id="CHEBI:45764"/>
        <dbReference type="ChEBI" id="CHEBI:50058"/>
        <dbReference type="EC" id="1.8.4.12"/>
    </reaction>
</comment>
<dbReference type="KEGG" id="srm:SRM_02329"/>
<evidence type="ECO:0000313" key="6">
    <source>
        <dbReference type="EMBL" id="CBH25250.1"/>
    </source>
</evidence>
<gene>
    <name evidence="6" type="primary">msrB</name>
    <name evidence="6" type="ordered locus">SRM_02329</name>
</gene>
<dbReference type="GO" id="GO:0033743">
    <property type="term" value="F:peptide-methionine (R)-S-oxide reductase activity"/>
    <property type="evidence" value="ECO:0007669"/>
    <property type="project" value="UniProtKB-EC"/>
</dbReference>
<dbReference type="PANTHER" id="PTHR10173:SF57">
    <property type="entry name" value="PEPTIDE-METHIONINE (R)-S-OXIDE REDUCTASE"/>
    <property type="match status" value="1"/>
</dbReference>
<reference evidence="6 7" key="1">
    <citation type="journal article" date="2010" name="ISME J.">
        <title>Fine-scale evolution: genomic, phenotypic and ecological differentiation in two coexisting Salinibacter ruber strains.</title>
        <authorList>
            <person name="Pena A."/>
            <person name="Teeling H."/>
            <person name="Huerta-Cepas J."/>
            <person name="Santos F."/>
            <person name="Yarza P."/>
            <person name="Brito-Echeverria J."/>
            <person name="Lucio M."/>
            <person name="Schmitt-Kopplin P."/>
            <person name="Meseguer I."/>
            <person name="Schenowitz C."/>
            <person name="Dossat C."/>
            <person name="Barbe V."/>
            <person name="Dopazo J."/>
            <person name="Rossello-Mora R."/>
            <person name="Schuler M."/>
            <person name="Glockner F.O."/>
            <person name="Amann R."/>
            <person name="Gabaldon T."/>
            <person name="Anton J."/>
        </authorList>
    </citation>
    <scope>NUCLEOTIDE SEQUENCE [LARGE SCALE GENOMIC DNA]</scope>
    <source>
        <strain evidence="6 7">M8</strain>
    </source>
</reference>
<name>D5HB45_SALRM</name>
<dbReference type="PANTHER" id="PTHR10173">
    <property type="entry name" value="METHIONINE SULFOXIDE REDUCTASE"/>
    <property type="match status" value="1"/>
</dbReference>
<keyword evidence="2 6" id="KW-0560">Oxidoreductase</keyword>
<protein>
    <recommendedName>
        <fullName evidence="1">peptide-methionine (R)-S-oxide reductase</fullName>
        <ecNumber evidence="1">1.8.4.12</ecNumber>
    </recommendedName>
</protein>
<dbReference type="InterPro" id="IPR028427">
    <property type="entry name" value="Met_Sox_Rdtase_MsrB"/>
</dbReference>
<dbReference type="EMBL" id="FP565814">
    <property type="protein sequence ID" value="CBH25250.1"/>
    <property type="molecule type" value="Genomic_DNA"/>
</dbReference>
<dbReference type="InterPro" id="IPR011057">
    <property type="entry name" value="Mss4-like_sf"/>
</dbReference>
<dbReference type="GO" id="GO:0005737">
    <property type="term" value="C:cytoplasm"/>
    <property type="evidence" value="ECO:0007669"/>
    <property type="project" value="TreeGrafter"/>
</dbReference>
<evidence type="ECO:0000256" key="4">
    <source>
        <dbReference type="SAM" id="MobiDB-lite"/>
    </source>
</evidence>
<dbReference type="Pfam" id="PF01641">
    <property type="entry name" value="SelR"/>
    <property type="match status" value="1"/>
</dbReference>
<dbReference type="PROSITE" id="PS51790">
    <property type="entry name" value="MSRB"/>
    <property type="match status" value="1"/>
</dbReference>
<dbReference type="PATRIC" id="fig|761659.10.peg.2534"/>
<evidence type="ECO:0000256" key="3">
    <source>
        <dbReference type="ARBA" id="ARBA00048488"/>
    </source>
</evidence>
<feature type="compositionally biased region" description="Low complexity" evidence="4">
    <location>
        <begin position="69"/>
        <end position="80"/>
    </location>
</feature>
<organism evidence="6 7">
    <name type="scientific">Salinibacter ruber (strain M8)</name>
    <dbReference type="NCBI Taxonomy" id="761659"/>
    <lineage>
        <taxon>Bacteria</taxon>
        <taxon>Pseudomonadati</taxon>
        <taxon>Rhodothermota</taxon>
        <taxon>Rhodothermia</taxon>
        <taxon>Rhodothermales</taxon>
        <taxon>Salinibacteraceae</taxon>
        <taxon>Salinibacter</taxon>
    </lineage>
</organism>
<evidence type="ECO:0000256" key="2">
    <source>
        <dbReference type="ARBA" id="ARBA00023002"/>
    </source>
</evidence>
<dbReference type="SUPFAM" id="SSF51316">
    <property type="entry name" value="Mss4-like"/>
    <property type="match status" value="1"/>
</dbReference>
<feature type="domain" description="MsrB" evidence="5">
    <location>
        <begin position="99"/>
        <end position="220"/>
    </location>
</feature>
<dbReference type="NCBIfam" id="TIGR00357">
    <property type="entry name" value="peptide-methionine (R)-S-oxide reductase MsrB"/>
    <property type="match status" value="1"/>
</dbReference>
<dbReference type="GO" id="GO:0030091">
    <property type="term" value="P:protein repair"/>
    <property type="evidence" value="ECO:0007669"/>
    <property type="project" value="InterPro"/>
</dbReference>
<sequence>MDQPAPPVSVSFSVFSWRQGHTETFWPPVPHTLHTTVALIPHASMDRKTFLKHLGWAAVAPLALTACTPSRSTPASTSAPDTLGVHTLPEDFPPLDKSEEEWRRLLTKSEYQILFEAGTEPRRSSPLLDETRTGTYICAACRLPLFSSKTKYESGTGWPSFWAPLDGQVDTKKDTKLGYTRTEYHCARCGGHQGHIFEDGPDPTGLRYCNNGLALSFVPADASLPDLRT</sequence>